<evidence type="ECO:0000256" key="4">
    <source>
        <dbReference type="ARBA" id="ARBA00022825"/>
    </source>
</evidence>
<keyword evidence="6" id="KW-1185">Reference proteome</keyword>
<accession>A0ABS3RMY5</accession>
<evidence type="ECO:0000313" key="6">
    <source>
        <dbReference type="Proteomes" id="UP000680206"/>
    </source>
</evidence>
<dbReference type="InterPro" id="IPR005320">
    <property type="entry name" value="Peptidase_S51"/>
</dbReference>
<dbReference type="PANTHER" id="PTHR20842:SF0">
    <property type="entry name" value="ALPHA-ASPARTYL DIPEPTIDASE"/>
    <property type="match status" value="1"/>
</dbReference>
<comment type="similarity">
    <text evidence="1">Belongs to the peptidase S51 family.</text>
</comment>
<evidence type="ECO:0000256" key="2">
    <source>
        <dbReference type="ARBA" id="ARBA00022670"/>
    </source>
</evidence>
<comment type="caution">
    <text evidence="5">The sequence shown here is derived from an EMBL/GenBank/DDBJ whole genome shotgun (WGS) entry which is preliminary data.</text>
</comment>
<dbReference type="RefSeq" id="WP_208239788.1">
    <property type="nucleotide sequence ID" value="NZ_JAGEPF010000006.1"/>
</dbReference>
<dbReference type="InterPro" id="IPR029062">
    <property type="entry name" value="Class_I_gatase-like"/>
</dbReference>
<gene>
    <name evidence="5" type="ORF">J4709_11020</name>
</gene>
<keyword evidence="3" id="KW-0378">Hydrolase</keyword>
<keyword evidence="2" id="KW-0645">Protease</keyword>
<dbReference type="PANTHER" id="PTHR20842">
    <property type="entry name" value="PROTEASE S51 ALPHA-ASPARTYL DIPEPTIDASE"/>
    <property type="match status" value="1"/>
</dbReference>
<keyword evidence="4" id="KW-0720">Serine protease</keyword>
<name>A0ABS3RMY5_9ACTN</name>
<evidence type="ECO:0000256" key="3">
    <source>
        <dbReference type="ARBA" id="ARBA00022801"/>
    </source>
</evidence>
<dbReference type="EMBL" id="JAGEPF010000006">
    <property type="protein sequence ID" value="MBO2458104.1"/>
    <property type="molecule type" value="Genomic_DNA"/>
</dbReference>
<organism evidence="5 6">
    <name type="scientific">Actinomadura violacea</name>
    <dbReference type="NCBI Taxonomy" id="2819934"/>
    <lineage>
        <taxon>Bacteria</taxon>
        <taxon>Bacillati</taxon>
        <taxon>Actinomycetota</taxon>
        <taxon>Actinomycetes</taxon>
        <taxon>Streptosporangiales</taxon>
        <taxon>Thermomonosporaceae</taxon>
        <taxon>Actinomadura</taxon>
    </lineage>
</organism>
<protein>
    <submittedName>
        <fullName evidence="5">Type 1 glutamine amidotransferase-like domain-containing protein</fullName>
    </submittedName>
</protein>
<evidence type="ECO:0000313" key="5">
    <source>
        <dbReference type="EMBL" id="MBO2458104.1"/>
    </source>
</evidence>
<dbReference type="Gene3D" id="3.40.50.880">
    <property type="match status" value="1"/>
</dbReference>
<dbReference type="SUPFAM" id="SSF52317">
    <property type="entry name" value="Class I glutamine amidotransferase-like"/>
    <property type="match status" value="1"/>
</dbReference>
<evidence type="ECO:0000256" key="1">
    <source>
        <dbReference type="ARBA" id="ARBA00006534"/>
    </source>
</evidence>
<dbReference type="Pfam" id="PF03575">
    <property type="entry name" value="Peptidase_S51"/>
    <property type="match status" value="1"/>
</dbReference>
<dbReference type="Proteomes" id="UP000680206">
    <property type="component" value="Unassembled WGS sequence"/>
</dbReference>
<reference evidence="5 6" key="1">
    <citation type="submission" date="2021-03" db="EMBL/GenBank/DDBJ databases">
        <title>Actinomadura violae sp. nov., isolated from lichen in Thailand.</title>
        <authorList>
            <person name="Kanchanasin P."/>
            <person name="Saeng-In P."/>
            <person name="Phongsopitanun W."/>
            <person name="Yuki M."/>
            <person name="Kudo T."/>
            <person name="Ohkuma M."/>
            <person name="Tanasupawat S."/>
        </authorList>
    </citation>
    <scope>NUCLEOTIDE SEQUENCE [LARGE SCALE GENOMIC DNA]</scope>
    <source>
        <strain evidence="5 6">LCR2-06</strain>
    </source>
</reference>
<proteinExistence type="inferred from homology"/>
<sequence length="173" mass="19249">MLIPTAANPLRSAPFVEAAAQLLRHEGMTVERLDLQHTEPSTAERALRTADLVFVTGGYAIFLLQHVHRTRFDQVLRQAVTSGRTAYVGISAGAALAGPDLRFFRDTEDPGRVVSTTGLGLVPFTVLPHRNRDNAERHDRHTLRHDRQVRFISINDDQAVAVHATSWKIQQSP</sequence>